<comment type="similarity">
    <text evidence="1">Belongs to the PstS family.</text>
</comment>
<evidence type="ECO:0000256" key="1">
    <source>
        <dbReference type="ARBA" id="ARBA00008725"/>
    </source>
</evidence>
<dbReference type="AlphaFoldDB" id="A0A4Q1ULN8"/>
<proteinExistence type="inferred from homology"/>
<dbReference type="InterPro" id="IPR050962">
    <property type="entry name" value="Phosphate-bind_PstS"/>
</dbReference>
<evidence type="ECO:0000256" key="2">
    <source>
        <dbReference type="SAM" id="SignalP"/>
    </source>
</evidence>
<dbReference type="InterPro" id="IPR024370">
    <property type="entry name" value="PBP_domain"/>
</dbReference>
<dbReference type="EMBL" id="MZXW01000050">
    <property type="protein sequence ID" value="RXT36468.1"/>
    <property type="molecule type" value="Genomic_DNA"/>
</dbReference>
<reference evidence="4 5" key="1">
    <citation type="submission" date="2017-03" db="EMBL/GenBank/DDBJ databases">
        <authorList>
            <person name="Safronova V.I."/>
            <person name="Sazanova A.L."/>
            <person name="Chirak E.R."/>
        </authorList>
    </citation>
    <scope>NUCLEOTIDE SEQUENCE [LARGE SCALE GENOMIC DNA]</scope>
    <source>
        <strain evidence="4 5">Opo-243</strain>
    </source>
</reference>
<keyword evidence="2" id="KW-0732">Signal</keyword>
<organism evidence="4 5">
    <name type="scientific">Bradyrhizobium betae</name>
    <dbReference type="NCBI Taxonomy" id="244734"/>
    <lineage>
        <taxon>Bacteria</taxon>
        <taxon>Pseudomonadati</taxon>
        <taxon>Pseudomonadota</taxon>
        <taxon>Alphaproteobacteria</taxon>
        <taxon>Hyphomicrobiales</taxon>
        <taxon>Nitrobacteraceae</taxon>
        <taxon>Bradyrhizobium</taxon>
    </lineage>
</organism>
<sequence>MNLKNILMGSVAFACAGIASGGAQAQLAFGAGATFPQIAYRQLMDCMYNQAQGSSGKPGPYAKAANCSAFNGSGFGGVILYAGTGSGNGKTVLRTNNKASVTTPGSTVPYTDSTFGINAITDWDGVQFAGSDDVINAADVTAWNNAGNPATFGNIVQIPTLVGPVAIGFNGKDGAGAPLNILPATPTGGSSGLNLSRQALCGIVSGHITKWSNPILTALNGGALGSGNITFVHRTDGSGTSFLFSNAMVDQCRYQFGPMNETNSTVVSYAFPWTDHAGVCTQPLLPVGANQLNWPDQFPTDQCSGTVANPGGGTFANASGSGNLVALVGSTNGAMGYASSDYWLPVRVGGMKTANLQNEWDLTVGTGQFHAPSYTNAKTAMSSAVPRFATAADRANPLAWSLQGVVSNPVLPDSYPISGFTWLLMYQCYQNKPVNGYNWIMTWLNYVYGSPNAFQILHDNGFAELPAAWNQEAYTLLTDSTYGPKFTGSGGCTGKVGAY</sequence>
<comment type="caution">
    <text evidence="4">The sequence shown here is derived from an EMBL/GenBank/DDBJ whole genome shotgun (WGS) entry which is preliminary data.</text>
</comment>
<dbReference type="Gene3D" id="3.40.190.10">
    <property type="entry name" value="Periplasmic binding protein-like II"/>
    <property type="match status" value="2"/>
</dbReference>
<keyword evidence="5" id="KW-1185">Reference proteome</keyword>
<dbReference type="PANTHER" id="PTHR42996:SF1">
    <property type="entry name" value="PHOSPHATE-BINDING PROTEIN PSTS"/>
    <property type="match status" value="1"/>
</dbReference>
<accession>A0A4Q1ULN8</accession>
<feature type="chain" id="PRO_5020773043" evidence="2">
    <location>
        <begin position="26"/>
        <end position="499"/>
    </location>
</feature>
<dbReference type="RefSeq" id="WP_129274611.1">
    <property type="nucleotide sequence ID" value="NZ_MZXW01000050.1"/>
</dbReference>
<name>A0A4Q1ULN8_9BRAD</name>
<dbReference type="PANTHER" id="PTHR42996">
    <property type="entry name" value="PHOSPHATE-BINDING PROTEIN PSTS"/>
    <property type="match status" value="1"/>
</dbReference>
<dbReference type="OrthoDB" id="8180349at2"/>
<evidence type="ECO:0000313" key="4">
    <source>
        <dbReference type="EMBL" id="RXT36468.1"/>
    </source>
</evidence>
<evidence type="ECO:0000313" key="5">
    <source>
        <dbReference type="Proteomes" id="UP000290819"/>
    </source>
</evidence>
<dbReference type="Pfam" id="PF12849">
    <property type="entry name" value="PBP_like_2"/>
    <property type="match status" value="1"/>
</dbReference>
<feature type="signal peptide" evidence="2">
    <location>
        <begin position="1"/>
        <end position="25"/>
    </location>
</feature>
<feature type="domain" description="PBP" evidence="3">
    <location>
        <begin position="30"/>
        <end position="448"/>
    </location>
</feature>
<dbReference type="SUPFAM" id="SSF53850">
    <property type="entry name" value="Periplasmic binding protein-like II"/>
    <property type="match status" value="1"/>
</dbReference>
<protein>
    <submittedName>
        <fullName evidence="4">Phosphatase</fullName>
    </submittedName>
</protein>
<gene>
    <name evidence="4" type="ORF">B5V03_32935</name>
</gene>
<evidence type="ECO:0000259" key="3">
    <source>
        <dbReference type="Pfam" id="PF12849"/>
    </source>
</evidence>
<dbReference type="Proteomes" id="UP000290819">
    <property type="component" value="Unassembled WGS sequence"/>
</dbReference>
<dbReference type="PROSITE" id="PS51257">
    <property type="entry name" value="PROKAR_LIPOPROTEIN"/>
    <property type="match status" value="1"/>
</dbReference>